<gene>
    <name evidence="1" type="ORF">CONLIGDRAFT_99165</name>
</gene>
<sequence>MIGYRHSIFIFSRLCRDLFPRMFRSRRGIVSQVPLTLPFQDHERLSDSTGGTITTYTCVGNHIALSGGGRVVCQLTDGQERAKGRPRLLYRDNCLGAALGTSLGTPRSRSKHSIKPIPAPTWARRRCSLVFESNVPSRGKNPSHTGFYCASVGNIESSHTWVP</sequence>
<reference evidence="1 2" key="1">
    <citation type="submission" date="2016-10" db="EMBL/GenBank/DDBJ databases">
        <title>Draft genome sequence of Coniochaeta ligniaria NRRL30616, a lignocellulolytic fungus for bioabatement of inhibitors in plant biomass hydrolysates.</title>
        <authorList>
            <consortium name="DOE Joint Genome Institute"/>
            <person name="Jimenez D.J."/>
            <person name="Hector R.E."/>
            <person name="Riley R."/>
            <person name="Sun H."/>
            <person name="Grigoriev I.V."/>
            <person name="Van Elsas J.D."/>
            <person name="Nichols N.N."/>
        </authorList>
    </citation>
    <scope>NUCLEOTIDE SEQUENCE [LARGE SCALE GENOMIC DNA]</scope>
    <source>
        <strain evidence="1 2">NRRL 30616</strain>
    </source>
</reference>
<name>A0A1J7J5T3_9PEZI</name>
<dbReference type="Proteomes" id="UP000182658">
    <property type="component" value="Unassembled WGS sequence"/>
</dbReference>
<dbReference type="EMBL" id="KV875103">
    <property type="protein sequence ID" value="OIW24508.1"/>
    <property type="molecule type" value="Genomic_DNA"/>
</dbReference>
<keyword evidence="2" id="KW-1185">Reference proteome</keyword>
<dbReference type="InParanoid" id="A0A1J7J5T3"/>
<evidence type="ECO:0000313" key="2">
    <source>
        <dbReference type="Proteomes" id="UP000182658"/>
    </source>
</evidence>
<organism evidence="1 2">
    <name type="scientific">Coniochaeta ligniaria NRRL 30616</name>
    <dbReference type="NCBI Taxonomy" id="1408157"/>
    <lineage>
        <taxon>Eukaryota</taxon>
        <taxon>Fungi</taxon>
        <taxon>Dikarya</taxon>
        <taxon>Ascomycota</taxon>
        <taxon>Pezizomycotina</taxon>
        <taxon>Sordariomycetes</taxon>
        <taxon>Sordariomycetidae</taxon>
        <taxon>Coniochaetales</taxon>
        <taxon>Coniochaetaceae</taxon>
        <taxon>Coniochaeta</taxon>
    </lineage>
</organism>
<evidence type="ECO:0000313" key="1">
    <source>
        <dbReference type="EMBL" id="OIW24508.1"/>
    </source>
</evidence>
<proteinExistence type="predicted"/>
<protein>
    <submittedName>
        <fullName evidence="1">Uncharacterized protein</fullName>
    </submittedName>
</protein>
<dbReference type="AlphaFoldDB" id="A0A1J7J5T3"/>
<accession>A0A1J7J5T3</accession>